<evidence type="ECO:0000313" key="4">
    <source>
        <dbReference type="Proteomes" id="UP001179361"/>
    </source>
</evidence>
<reference evidence="3" key="1">
    <citation type="submission" date="2021-11" db="EMBL/GenBank/DDBJ databases">
        <title>The complete genome of Massilia sp sp. G4R7.</title>
        <authorList>
            <person name="Liu L."/>
            <person name="Yue J."/>
            <person name="Yuan J."/>
            <person name="Yang F."/>
            <person name="Li L."/>
        </authorList>
    </citation>
    <scope>NUCLEOTIDE SEQUENCE</scope>
    <source>
        <strain evidence="3">G4R7</strain>
    </source>
</reference>
<dbReference type="PANTHER" id="PTHR33840:SF1">
    <property type="entry name" value="TLE1 PHOSPHOLIPASE DOMAIN-CONTAINING PROTEIN"/>
    <property type="match status" value="1"/>
</dbReference>
<accession>A0ABS8Q9K4</accession>
<dbReference type="Pfam" id="PF09994">
    <property type="entry name" value="T6SS_Tle1-like_cat"/>
    <property type="match status" value="2"/>
</dbReference>
<dbReference type="RefSeq" id="WP_231059725.1">
    <property type="nucleotide sequence ID" value="NZ_JAJNOC010000007.1"/>
</dbReference>
<feature type="domain" description="T6SS Phospholipase effector Tle1-like catalytic" evidence="2">
    <location>
        <begin position="214"/>
        <end position="379"/>
    </location>
</feature>
<feature type="compositionally biased region" description="Polar residues" evidence="1">
    <location>
        <begin position="1"/>
        <end position="12"/>
    </location>
</feature>
<dbReference type="InterPro" id="IPR018712">
    <property type="entry name" value="Tle1-like_cat"/>
</dbReference>
<organism evidence="3 4">
    <name type="scientific">Massilia phyllostachyos</name>
    <dbReference type="NCBI Taxonomy" id="2898585"/>
    <lineage>
        <taxon>Bacteria</taxon>
        <taxon>Pseudomonadati</taxon>
        <taxon>Pseudomonadota</taxon>
        <taxon>Betaproteobacteria</taxon>
        <taxon>Burkholderiales</taxon>
        <taxon>Oxalobacteraceae</taxon>
        <taxon>Telluria group</taxon>
        <taxon>Massilia</taxon>
    </lineage>
</organism>
<dbReference type="PANTHER" id="PTHR33840">
    <property type="match status" value="1"/>
</dbReference>
<protein>
    <submittedName>
        <fullName evidence="3">DUF2235 domain-containing protein</fullName>
    </submittedName>
</protein>
<dbReference type="EMBL" id="JAJNOC010000007">
    <property type="protein sequence ID" value="MCD2518438.1"/>
    <property type="molecule type" value="Genomic_DNA"/>
</dbReference>
<evidence type="ECO:0000313" key="3">
    <source>
        <dbReference type="EMBL" id="MCD2518438.1"/>
    </source>
</evidence>
<feature type="region of interest" description="Disordered" evidence="1">
    <location>
        <begin position="1"/>
        <end position="21"/>
    </location>
</feature>
<proteinExistence type="predicted"/>
<comment type="caution">
    <text evidence="3">The sequence shown here is derived from an EMBL/GenBank/DDBJ whole genome shotgun (WGS) entry which is preliminary data.</text>
</comment>
<keyword evidence="4" id="KW-1185">Reference proteome</keyword>
<evidence type="ECO:0000259" key="2">
    <source>
        <dbReference type="Pfam" id="PF09994"/>
    </source>
</evidence>
<feature type="domain" description="T6SS Phospholipase effector Tle1-like catalytic" evidence="2">
    <location>
        <begin position="77"/>
        <end position="206"/>
    </location>
</feature>
<dbReference type="Proteomes" id="UP001179361">
    <property type="component" value="Unassembled WGS sequence"/>
</dbReference>
<evidence type="ECO:0000256" key="1">
    <source>
        <dbReference type="SAM" id="MobiDB-lite"/>
    </source>
</evidence>
<name>A0ABS8Q9K4_9BURK</name>
<sequence length="689" mass="76160">MMTSQDNDQVGDSKSPPLNPQATALRSGADQANMLVAETCPVVRMPSAGAGLVAAARQAAQEPPPGSCRQRPWLSFFFDGTGNNMNADVGTAKHSNVAKLYRVHVEDDLVKGIYRIYIPGVGTYFSAVGDDGGGTLGLGSGRLGDARLDWALEQFDERLKAHLERARTPGNEIIEINVALFGFSRGAALARAFANLLLAERGVVSNNGWRLRQGNHRLRVRFMGLFDTVASVGLPMSVNNVGKVAAMRGLKHIISARLSDPDFAATRPASLAFAEGALPGADPAPGVFDGHQDWGGKMAIPEMVEHVRHFVAAHEIRNSFPVDSVSILRQGKVIKPEQFHETVFPGAHSDVGGSYRPGEGGRSSDGRSKLGLVPLHSMYQFALEHGVPLVGSGAWRDDQRDDFDMSPQILETYNYYQTKVQGLSNLGPLMNAHMALYYAWRFRAIRRKQNGNQDEANEIARVHANFSGERAVLDKEIAGLEENERKSMRALNAARQRRQRYALNDYSNLSPDEISRYDAELRLALAEHGDRRDALLKAKARRDALPDMSNFASMVDMYDARLIADVQSIRSMYSEHRAPGGAPNTFTRRELRPHYKVLIEAFENEFIHNKGLDDEIIINFFDHYVHDSLAGFAKDATLPSDPRVIYLGGDEKYRYAHLQRRKQVEDVQYAHANGRTKPAVTDEAMVLGV</sequence>
<gene>
    <name evidence="3" type="ORF">LQ564_19230</name>
</gene>